<dbReference type="RefSeq" id="WP_393970838.1">
    <property type="nucleotide sequence ID" value="NZ_CP133772.1"/>
</dbReference>
<proteinExistence type="predicted"/>
<organism evidence="2 3">
    <name type="scientific">Oxyplasma meridianum</name>
    <dbReference type="NCBI Taxonomy" id="3073602"/>
    <lineage>
        <taxon>Archaea</taxon>
        <taxon>Methanobacteriati</taxon>
        <taxon>Thermoplasmatota</taxon>
        <taxon>Thermoplasmata</taxon>
        <taxon>Thermoplasmatales</taxon>
        <taxon>Thermoplasmataceae</taxon>
        <taxon>Oxyplasma</taxon>
    </lineage>
</organism>
<feature type="compositionally biased region" description="Basic and acidic residues" evidence="1">
    <location>
        <begin position="87"/>
        <end position="100"/>
    </location>
</feature>
<gene>
    <name evidence="2" type="ORF">OXIME_001077</name>
</gene>
<evidence type="ECO:0000313" key="2">
    <source>
        <dbReference type="EMBL" id="WYY00502.1"/>
    </source>
</evidence>
<reference evidence="2 3" key="1">
    <citation type="submission" date="2023-09" db="EMBL/GenBank/DDBJ databases">
        <authorList>
            <person name="Golyshina O.V."/>
            <person name="Lunev E.A."/>
            <person name="Bargiela R."/>
            <person name="Gaines M.C."/>
            <person name="Daum B."/>
            <person name="Bale N.J."/>
            <person name="Koenen M."/>
            <person name="Sinninghe Damst J.S."/>
            <person name="Yakimov M."/>
            <person name="Golyshin P.N."/>
        </authorList>
    </citation>
    <scope>NUCLEOTIDE SEQUENCE [LARGE SCALE GENOMIC DNA]</scope>
    <source>
        <strain evidence="2 3">M1</strain>
    </source>
</reference>
<protein>
    <submittedName>
        <fullName evidence="2">Uncharacterized protein</fullName>
    </submittedName>
</protein>
<accession>A0AAX4NI81</accession>
<dbReference type="EMBL" id="CP133772">
    <property type="protein sequence ID" value="WYY00502.1"/>
    <property type="molecule type" value="Genomic_DNA"/>
</dbReference>
<sequence length="112" mass="12888">MEPFYFRSYYHCVKGVAHDRKELESELKRLKDLDPGCVQYHLEQKHISNWLRSIGEVDIAHRLESAVTVDQALDILSKRKSASGSRKPVEGEKTLTDKPRSTSRSTTRKTSK</sequence>
<name>A0AAX4NI81_9ARCH</name>
<dbReference type="AlphaFoldDB" id="A0AAX4NI81"/>
<keyword evidence="3" id="KW-1185">Reference proteome</keyword>
<feature type="region of interest" description="Disordered" evidence="1">
    <location>
        <begin position="79"/>
        <end position="112"/>
    </location>
</feature>
<evidence type="ECO:0000313" key="3">
    <source>
        <dbReference type="Proteomes" id="UP001451606"/>
    </source>
</evidence>
<dbReference type="Proteomes" id="UP001451606">
    <property type="component" value="Chromosome"/>
</dbReference>
<dbReference type="GeneID" id="95967814"/>
<evidence type="ECO:0000256" key="1">
    <source>
        <dbReference type="SAM" id="MobiDB-lite"/>
    </source>
</evidence>
<dbReference type="KEGG" id="omr:OXIME_001077"/>